<proteinExistence type="predicted"/>
<evidence type="ECO:0000256" key="2">
    <source>
        <dbReference type="ARBA" id="ARBA00022679"/>
    </source>
</evidence>
<reference evidence="4" key="1">
    <citation type="submission" date="2018-06" db="EMBL/GenBank/DDBJ databases">
        <title>Novel alphapartitivirus and betapartitivirus in Curvularia lunata.</title>
        <authorList>
            <person name="Petrzik K."/>
        </authorList>
    </citation>
    <scope>NUCLEOTIDE SEQUENCE</scope>
    <source>
        <strain evidence="4">P22</strain>
    </source>
</reference>
<evidence type="ECO:0000256" key="1">
    <source>
        <dbReference type="ARBA" id="ARBA00022484"/>
    </source>
</evidence>
<accession>A0A514C9N4</accession>
<keyword evidence="3" id="KW-0548">Nucleotidyltransferase</keyword>
<dbReference type="GO" id="GO:0006351">
    <property type="term" value="P:DNA-templated transcription"/>
    <property type="evidence" value="ECO:0007669"/>
    <property type="project" value="InterPro"/>
</dbReference>
<dbReference type="GO" id="GO:0003723">
    <property type="term" value="F:RNA binding"/>
    <property type="evidence" value="ECO:0007669"/>
    <property type="project" value="InterPro"/>
</dbReference>
<sequence>MVFSTVRNYLSEFRNTQLQEWKLFQKFGTVAPDPNSDHTDEDLRRLLSRARYLPHESELSSEYQQHYKDTYYGYLESDHMKNQPYEFYEPIKITSVPADRLPAPGLTLLPYKYHPQQVVTATDIVPETGFKIHPLLDYLLNRKYVEYRHYIDKYCRPLGTIDATFSDFNREQQQYPQVPADLVTRIVIVIMHLLNAKPFLPLHYVDTFFAKMPLSTGVSYFYRHSYELKTHAAFSHDPNYRAKQTSKGYMLNAFTEWARTIVHRIKEYALPFSPENLSPSQINDKLREFILEHATLLYTRNHISERDGTLKQRPVYAMDTLFLHLECMVTFPLHIMARSIKSSIMYSLETIRGGCAYMDAVSKNYTSFLCIDWSSFDQRMPWTIVDTFFTHFLPTLLIISHGYQPTAEYLSYPGLTPDKMFKRIFNIICFLRLWYYNCVFLTADGFAYVRQFAGIASGMLNTQYLDSYCNLFLMLHALFHFGCTEAEIMELSVYVMGDDNVMLTHWCENKLYKFMIFFEQHALTHFGMVISTKKSVFTVLRSRIEMLGYRIMFGTPKRDLGKLIAQLCYPEHGPLDKYMSARAVGIAWAAAGMDPMFHEFCFDVYVTFLPYADKEHSTNLDKVLKHLPGFFKILDDPSEFVNPERFPSIEEVRYRYAHWQGELDPHKKWSPAHFIQDPETVPPNSVTMKEYMSEHNICFPDVPRLFT</sequence>
<dbReference type="InterPro" id="IPR043502">
    <property type="entry name" value="DNA/RNA_pol_sf"/>
</dbReference>
<dbReference type="SUPFAM" id="SSF56672">
    <property type="entry name" value="DNA/RNA polymerases"/>
    <property type="match status" value="1"/>
</dbReference>
<keyword evidence="1 4" id="KW-0696">RNA-directed RNA polymerase</keyword>
<keyword evidence="2" id="KW-0808">Transferase</keyword>
<evidence type="ECO:0000313" key="4">
    <source>
        <dbReference type="EMBL" id="QDH76495.1"/>
    </source>
</evidence>
<protein>
    <submittedName>
        <fullName evidence="4">RNA-dependent RNA polymerase</fullName>
    </submittedName>
</protein>
<evidence type="ECO:0000256" key="3">
    <source>
        <dbReference type="ARBA" id="ARBA00022695"/>
    </source>
</evidence>
<name>A0A514C9N4_9VIRU</name>
<dbReference type="EMBL" id="MH520993">
    <property type="protein sequence ID" value="QDH76495.1"/>
    <property type="molecule type" value="Genomic_RNA"/>
</dbReference>
<dbReference type="GO" id="GO:0003968">
    <property type="term" value="F:RNA-directed RNA polymerase activity"/>
    <property type="evidence" value="ECO:0007669"/>
    <property type="project" value="UniProtKB-KW"/>
</dbReference>
<organism evidence="4">
    <name type="scientific">Curvularia lunata partitivirus 2</name>
    <dbReference type="NCBI Taxonomy" id="2592916"/>
    <lineage>
        <taxon>Viruses</taxon>
        <taxon>Riboviria</taxon>
        <taxon>Orthornavirae</taxon>
        <taxon>Pisuviricota</taxon>
        <taxon>Duplopiviricetes</taxon>
        <taxon>Durnavirales</taxon>
        <taxon>Partitiviridae</taxon>
    </lineage>
</organism>